<evidence type="ECO:0000259" key="4">
    <source>
        <dbReference type="PROSITE" id="PS01031"/>
    </source>
</evidence>
<dbReference type="PANTHER" id="PTHR47062">
    <property type="match status" value="1"/>
</dbReference>
<evidence type="ECO:0000256" key="3">
    <source>
        <dbReference type="RuleBase" id="RU003616"/>
    </source>
</evidence>
<reference evidence="5 6" key="1">
    <citation type="journal article" date="2018" name="Sci. Rep.">
        <title>Rhizobium tumorigenes sp. nov., a novel plant tumorigenic bacterium isolated from cane gall tumors on thornless blackberry.</title>
        <authorList>
            <person name="Kuzmanovi N."/>
            <person name="Smalla K."/>
            <person name="Gronow S."/>
            <person name="PuBawska J."/>
        </authorList>
    </citation>
    <scope>NUCLEOTIDE SEQUENCE [LARGE SCALE GENOMIC DNA]</scope>
    <source>
        <strain evidence="5 6">CCBAU 85046</strain>
    </source>
</reference>
<dbReference type="Pfam" id="PF00011">
    <property type="entry name" value="HSP20"/>
    <property type="match status" value="1"/>
</dbReference>
<name>A0A2W4EDQ1_9HYPH</name>
<evidence type="ECO:0000256" key="2">
    <source>
        <dbReference type="PROSITE-ProRule" id="PRU00285"/>
    </source>
</evidence>
<dbReference type="InterPro" id="IPR037913">
    <property type="entry name" value="ACD_IbpA/B"/>
</dbReference>
<protein>
    <submittedName>
        <fullName evidence="5">Molecular chaperone Hsp20</fullName>
    </submittedName>
</protein>
<organism evidence="5 6">
    <name type="scientific">Rhizobium tubonense</name>
    <dbReference type="NCBI Taxonomy" id="484088"/>
    <lineage>
        <taxon>Bacteria</taxon>
        <taxon>Pseudomonadati</taxon>
        <taxon>Pseudomonadota</taxon>
        <taxon>Alphaproteobacteria</taxon>
        <taxon>Hyphomicrobiales</taxon>
        <taxon>Rhizobiaceae</taxon>
        <taxon>Rhizobium/Agrobacterium group</taxon>
        <taxon>Rhizobium</taxon>
    </lineage>
</organism>
<keyword evidence="6" id="KW-1185">Reference proteome</keyword>
<dbReference type="Proteomes" id="UP000248925">
    <property type="component" value="Unassembled WGS sequence"/>
</dbReference>
<dbReference type="AlphaFoldDB" id="A0A2W4EDQ1"/>
<dbReference type="CDD" id="cd06470">
    <property type="entry name" value="ACD_IbpA-B_like"/>
    <property type="match status" value="1"/>
</dbReference>
<gene>
    <name evidence="5" type="ORF">CPY51_24130</name>
</gene>
<sequence>MKNEFDLAPFYRSSIGFDRVFNLLNASQRLQAIDTWPPYDIAKSGDDDYRITMAVAGFGEGDLDITQERNVLIVKGEKNQDKQGEYLHRGIAGRSFERRFELADHVRVDKASLVNGLLTVELKREIPETMKPRKIAIGSAGASQAPLQVIEGEKQVA</sequence>
<dbReference type="SUPFAM" id="SSF49764">
    <property type="entry name" value="HSP20-like chaperones"/>
    <property type="match status" value="1"/>
</dbReference>
<dbReference type="OrthoDB" id="9810618at2"/>
<comment type="caution">
    <text evidence="5">The sequence shown here is derived from an EMBL/GenBank/DDBJ whole genome shotgun (WGS) entry which is preliminary data.</text>
</comment>
<evidence type="ECO:0000313" key="5">
    <source>
        <dbReference type="EMBL" id="PZM10053.1"/>
    </source>
</evidence>
<keyword evidence="1" id="KW-0346">Stress response</keyword>
<dbReference type="EMBL" id="PCDP01000054">
    <property type="protein sequence ID" value="PZM10053.1"/>
    <property type="molecule type" value="Genomic_DNA"/>
</dbReference>
<evidence type="ECO:0000256" key="1">
    <source>
        <dbReference type="ARBA" id="ARBA00023016"/>
    </source>
</evidence>
<dbReference type="PROSITE" id="PS01031">
    <property type="entry name" value="SHSP"/>
    <property type="match status" value="1"/>
</dbReference>
<proteinExistence type="inferred from homology"/>
<evidence type="ECO:0000313" key="6">
    <source>
        <dbReference type="Proteomes" id="UP000248925"/>
    </source>
</evidence>
<feature type="domain" description="SHSP" evidence="4">
    <location>
        <begin position="30"/>
        <end position="140"/>
    </location>
</feature>
<accession>A0A2W4EDQ1</accession>
<dbReference type="RefSeq" id="WP_111162782.1">
    <property type="nucleotide sequence ID" value="NZ_PCDP01000054.1"/>
</dbReference>
<dbReference type="PANTHER" id="PTHR47062:SF1">
    <property type="entry name" value="SMALL HEAT SHOCK PROTEIN IBPA"/>
    <property type="match status" value="1"/>
</dbReference>
<comment type="similarity">
    <text evidence="2 3">Belongs to the small heat shock protein (HSP20) family.</text>
</comment>
<dbReference type="InterPro" id="IPR002068">
    <property type="entry name" value="A-crystallin/Hsp20_dom"/>
</dbReference>
<dbReference type="InterPro" id="IPR008978">
    <property type="entry name" value="HSP20-like_chaperone"/>
</dbReference>
<dbReference type="Gene3D" id="2.60.40.790">
    <property type="match status" value="1"/>
</dbReference>